<keyword evidence="1" id="KW-1133">Transmembrane helix</keyword>
<keyword evidence="1" id="KW-0812">Transmembrane</keyword>
<accession>A0A3M7SDK8</accession>
<feature type="transmembrane region" description="Helical" evidence="1">
    <location>
        <begin position="38"/>
        <end position="59"/>
    </location>
</feature>
<dbReference type="AlphaFoldDB" id="A0A3M7SDK8"/>
<organism evidence="2 3">
    <name type="scientific">Brachionus plicatilis</name>
    <name type="common">Marine rotifer</name>
    <name type="synonym">Brachionus muelleri</name>
    <dbReference type="NCBI Taxonomy" id="10195"/>
    <lineage>
        <taxon>Eukaryota</taxon>
        <taxon>Metazoa</taxon>
        <taxon>Spiralia</taxon>
        <taxon>Gnathifera</taxon>
        <taxon>Rotifera</taxon>
        <taxon>Eurotatoria</taxon>
        <taxon>Monogononta</taxon>
        <taxon>Pseudotrocha</taxon>
        <taxon>Ploima</taxon>
        <taxon>Brachionidae</taxon>
        <taxon>Brachionus</taxon>
    </lineage>
</organism>
<dbReference type="EMBL" id="REGN01001609">
    <property type="protein sequence ID" value="RNA33628.1"/>
    <property type="molecule type" value="Genomic_DNA"/>
</dbReference>
<evidence type="ECO:0000313" key="2">
    <source>
        <dbReference type="EMBL" id="RNA33628.1"/>
    </source>
</evidence>
<evidence type="ECO:0000313" key="3">
    <source>
        <dbReference type="Proteomes" id="UP000276133"/>
    </source>
</evidence>
<dbReference type="Proteomes" id="UP000276133">
    <property type="component" value="Unassembled WGS sequence"/>
</dbReference>
<name>A0A3M7SDK8_BRAPC</name>
<comment type="caution">
    <text evidence="2">The sequence shown here is derived from an EMBL/GenBank/DDBJ whole genome shotgun (WGS) entry which is preliminary data.</text>
</comment>
<protein>
    <submittedName>
        <fullName evidence="2">Uncharacterized protein</fullName>
    </submittedName>
</protein>
<evidence type="ECO:0000256" key="1">
    <source>
        <dbReference type="SAM" id="Phobius"/>
    </source>
</evidence>
<keyword evidence="1" id="KW-0472">Membrane</keyword>
<proteinExistence type="predicted"/>
<keyword evidence="3" id="KW-1185">Reference proteome</keyword>
<gene>
    <name evidence="2" type="ORF">BpHYR1_000143</name>
</gene>
<sequence>MEKNRASKLLDNMALRGTFCFRITIAKIQFAKFIMDKLFSFLSFNLAHIVPFFKVIYYLSLHLRHISFKVDLIFPFLLQNHNQIELGINSIISHVFDLFYEIKDNFFGGSKKPSSGLT</sequence>
<reference evidence="2 3" key="1">
    <citation type="journal article" date="2018" name="Sci. Rep.">
        <title>Genomic signatures of local adaptation to the degree of environmental predictability in rotifers.</title>
        <authorList>
            <person name="Franch-Gras L."/>
            <person name="Hahn C."/>
            <person name="Garcia-Roger E.M."/>
            <person name="Carmona M.J."/>
            <person name="Serra M."/>
            <person name="Gomez A."/>
        </authorList>
    </citation>
    <scope>NUCLEOTIDE SEQUENCE [LARGE SCALE GENOMIC DNA]</scope>
    <source>
        <strain evidence="2">HYR1</strain>
    </source>
</reference>